<dbReference type="SMART" id="SM00563">
    <property type="entry name" value="PlsC"/>
    <property type="match status" value="1"/>
</dbReference>
<dbReference type="GO" id="GO:0003841">
    <property type="term" value="F:1-acylglycerol-3-phosphate O-acyltransferase activity"/>
    <property type="evidence" value="ECO:0007669"/>
    <property type="project" value="TreeGrafter"/>
</dbReference>
<organism evidence="4">
    <name type="scientific">Schaalia odontolytica</name>
    <dbReference type="NCBI Taxonomy" id="1660"/>
    <lineage>
        <taxon>Bacteria</taxon>
        <taxon>Bacillati</taxon>
        <taxon>Actinomycetota</taxon>
        <taxon>Actinomycetes</taxon>
        <taxon>Actinomycetales</taxon>
        <taxon>Actinomycetaceae</taxon>
        <taxon>Schaalia</taxon>
    </lineage>
</organism>
<protein>
    <submittedName>
        <fullName evidence="4">1-acyl-sn-glycerol-3-phosphate acyltransferase</fullName>
        <ecNumber evidence="4">2.3.1.-</ecNumber>
    </submittedName>
</protein>
<dbReference type="EC" id="2.3.1.-" evidence="4"/>
<evidence type="ECO:0000313" key="4">
    <source>
        <dbReference type="EMBL" id="VYS98392.1"/>
    </source>
</evidence>
<dbReference type="InterPro" id="IPR002123">
    <property type="entry name" value="Plipid/glycerol_acylTrfase"/>
</dbReference>
<reference evidence="4" key="1">
    <citation type="submission" date="2019-11" db="EMBL/GenBank/DDBJ databases">
        <authorList>
            <person name="Feng L."/>
        </authorList>
    </citation>
    <scope>NUCLEOTIDE SEQUENCE</scope>
    <source>
        <strain evidence="4">AodontolyticusLFYP35</strain>
    </source>
</reference>
<evidence type="ECO:0000259" key="3">
    <source>
        <dbReference type="SMART" id="SM00563"/>
    </source>
</evidence>
<evidence type="ECO:0000256" key="1">
    <source>
        <dbReference type="ARBA" id="ARBA00022679"/>
    </source>
</evidence>
<dbReference type="Pfam" id="PF01553">
    <property type="entry name" value="Acyltransferase"/>
    <property type="match status" value="1"/>
</dbReference>
<dbReference type="SUPFAM" id="SSF69593">
    <property type="entry name" value="Glycerol-3-phosphate (1)-acyltransferase"/>
    <property type="match status" value="1"/>
</dbReference>
<gene>
    <name evidence="4" type="primary">plsC_2</name>
    <name evidence="4" type="ORF">AOLFYP35_01093</name>
</gene>
<evidence type="ECO:0000256" key="2">
    <source>
        <dbReference type="ARBA" id="ARBA00023315"/>
    </source>
</evidence>
<name>A0A6N2SZL2_9ACTO</name>
<accession>A0A6N2SZL2</accession>
<keyword evidence="2 4" id="KW-0012">Acyltransferase</keyword>
<dbReference type="EMBL" id="CACRSM010000002">
    <property type="protein sequence ID" value="VYS98392.1"/>
    <property type="molecule type" value="Genomic_DNA"/>
</dbReference>
<dbReference type="GO" id="GO:0006654">
    <property type="term" value="P:phosphatidic acid biosynthetic process"/>
    <property type="evidence" value="ECO:0007669"/>
    <property type="project" value="TreeGrafter"/>
</dbReference>
<keyword evidence="1 4" id="KW-0808">Transferase</keyword>
<dbReference type="PANTHER" id="PTHR10434">
    <property type="entry name" value="1-ACYL-SN-GLYCEROL-3-PHOSPHATE ACYLTRANSFERASE"/>
    <property type="match status" value="1"/>
</dbReference>
<dbReference type="AlphaFoldDB" id="A0A6N2SZL2"/>
<dbReference type="PANTHER" id="PTHR10434:SF9">
    <property type="entry name" value="PHOSPHOLIPID_GLYCEROL ACYLTRANSFERASE DOMAIN-CONTAINING PROTEIN"/>
    <property type="match status" value="1"/>
</dbReference>
<proteinExistence type="predicted"/>
<feature type="domain" description="Phospholipid/glycerol acyltransferase" evidence="3">
    <location>
        <begin position="30"/>
        <end position="143"/>
    </location>
</feature>
<sequence length="193" mass="22008">MGLRKVLAQTVMHLSRWTFAPEFPLPDRCLVIGAPHTSNWDGFYMVMAMWAVERPVSFLVKKNLTDVPVIGSFVKAIGGIPVDREHPGHLVEHIISLAESKEHFVLVITPKGTRSLRPYWKSGFYRIAMEADLPIIPGFIDGAKRRYGWGEPMRLTGNRRNDMDKIRDFYSGLVGIRPENTSVPRLRHEDPED</sequence>